<keyword evidence="3" id="KW-1185">Reference proteome</keyword>
<dbReference type="AlphaFoldDB" id="A0A0U5EV11"/>
<protein>
    <submittedName>
        <fullName evidence="2">Uncharacterized protein</fullName>
    </submittedName>
</protein>
<reference evidence="3" key="1">
    <citation type="submission" date="2015-09" db="EMBL/GenBank/DDBJ databases">
        <authorList>
            <person name="Bertelli C."/>
        </authorList>
    </citation>
    <scope>NUCLEOTIDE SEQUENCE [LARGE SCALE GENOMIC DNA]</scope>
    <source>
        <strain evidence="3">KNic</strain>
    </source>
</reference>
<sequence length="652" mass="73936">MNEMIVFPSTSDRMMSAFMEEPAETVSLLTLDIKMLAFNLLNGNPLLDAEKADLSRCISQKLSWYVSFPVGSYKKKLNDVRKNILKVKGDIAKAQLLIQKIASLSLTPHSLRALAKLLLIYDEALQPAFVQARVEERLNSLEENSADRLYTFIHAYNRSCPASRRLAGNLAFAAEDYRVFFTREGTLGAVLLDKKWTVPIAISKEEQNWNGQQLDEIAEAFFQIYCAAPYNNLSPMLEFMKYFRELKAENPALTLHQAYLAFDPDPVDMFNKYNSGDCVTVSAKIQAALKQRGFPSAVLGTPTRNMWTSPPIPKPSHFGVWKEYKRATESIFHCQVVAVFSDSQGDKGVAYMNPTFAYQEPLMRRKDFSLFPFNKKVQHLRTDKFEGIINLGHILKKQMSGKTSMQLLGPDFNGLEPIFGVDFLRGNIYVNRTGMKGLQGLPLNVDGYFSVQLEELRNNVARLYFIDGQEQLLAAQDALELFSAIAKERFQLPDDFAENIVTLAENERGIIKKILLSPAQTAKETYHETKSALEIVREVNIQQNEYALTREKGQENYLMRCYRQKYQQLLFEFDELQDAIIANAPDEVRSTALEIARIKKQADELKEMITIQMAKTSKGKESCEHSKTSGDSVTLYEFEDSALSDDEGSLSI</sequence>
<dbReference type="STRING" id="389348.PNK_2406"/>
<dbReference type="RefSeq" id="WP_158021809.1">
    <property type="nucleotide sequence ID" value="NZ_LN879502.1"/>
</dbReference>
<keyword evidence="1" id="KW-0175">Coiled coil</keyword>
<evidence type="ECO:0000313" key="2">
    <source>
        <dbReference type="EMBL" id="CUI18001.1"/>
    </source>
</evidence>
<dbReference type="KEGG" id="pnl:PNK_2406"/>
<name>A0A0U5EV11_9BACT</name>
<dbReference type="PATRIC" id="fig|389348.3.peg.2697"/>
<accession>A0A0U5EV11</accession>
<dbReference type="EMBL" id="LN879502">
    <property type="protein sequence ID" value="CUI18001.1"/>
    <property type="molecule type" value="Genomic_DNA"/>
</dbReference>
<feature type="coiled-coil region" evidence="1">
    <location>
        <begin position="588"/>
        <end position="615"/>
    </location>
</feature>
<organism evidence="2 3">
    <name type="scientific">Candidatus Protochlamydia naegleriophila</name>
    <dbReference type="NCBI Taxonomy" id="389348"/>
    <lineage>
        <taxon>Bacteria</taxon>
        <taxon>Pseudomonadati</taxon>
        <taxon>Chlamydiota</taxon>
        <taxon>Chlamydiia</taxon>
        <taxon>Parachlamydiales</taxon>
        <taxon>Parachlamydiaceae</taxon>
        <taxon>Candidatus Protochlamydia</taxon>
    </lineage>
</organism>
<gene>
    <name evidence="2" type="ORF">PNK_2406</name>
</gene>
<evidence type="ECO:0000313" key="3">
    <source>
        <dbReference type="Proteomes" id="UP000069902"/>
    </source>
</evidence>
<evidence type="ECO:0000256" key="1">
    <source>
        <dbReference type="SAM" id="Coils"/>
    </source>
</evidence>
<proteinExistence type="predicted"/>
<dbReference type="InParanoid" id="A0A0U5EV11"/>
<dbReference type="Proteomes" id="UP000069902">
    <property type="component" value="Chromosome cPNK"/>
</dbReference>